<accession>A0ABT8YHW9</accession>
<feature type="compositionally biased region" description="Basic and acidic residues" evidence="1">
    <location>
        <begin position="9"/>
        <end position="21"/>
    </location>
</feature>
<keyword evidence="3" id="KW-1185">Reference proteome</keyword>
<organism evidence="2 3">
    <name type="scientific">Rhizobium alvei</name>
    <dbReference type="NCBI Taxonomy" id="1132659"/>
    <lineage>
        <taxon>Bacteria</taxon>
        <taxon>Pseudomonadati</taxon>
        <taxon>Pseudomonadota</taxon>
        <taxon>Alphaproteobacteria</taxon>
        <taxon>Hyphomicrobiales</taxon>
        <taxon>Rhizobiaceae</taxon>
        <taxon>Rhizobium/Agrobacterium group</taxon>
        <taxon>Rhizobium</taxon>
    </lineage>
</organism>
<protein>
    <submittedName>
        <fullName evidence="2">Uncharacterized protein</fullName>
    </submittedName>
</protein>
<dbReference type="RefSeq" id="WP_304374810.1">
    <property type="nucleotide sequence ID" value="NZ_JAUOZU010000002.1"/>
</dbReference>
<dbReference type="EMBL" id="JAUOZU010000002">
    <property type="protein sequence ID" value="MDO6962918.1"/>
    <property type="molecule type" value="Genomic_DNA"/>
</dbReference>
<name>A0ABT8YHW9_9HYPH</name>
<comment type="caution">
    <text evidence="2">The sequence shown here is derived from an EMBL/GenBank/DDBJ whole genome shotgun (WGS) entry which is preliminary data.</text>
</comment>
<evidence type="ECO:0000313" key="2">
    <source>
        <dbReference type="EMBL" id="MDO6962918.1"/>
    </source>
</evidence>
<evidence type="ECO:0000313" key="3">
    <source>
        <dbReference type="Proteomes" id="UP001174932"/>
    </source>
</evidence>
<sequence length="152" mass="17104">MGTTFVTLGRDRSGAPTSSDREEVGFWANDAMLELWLRLLALNIGEPSEAGDDRHKIRTQWLLASRVNFAGCVPHNLEDFTATSEGFDIVRKAARSLSKMIDRLDQPIQHQILNLLGFENLWSRDVAAHDLQQFARMFDDLLEGSMLTLASD</sequence>
<evidence type="ECO:0000256" key="1">
    <source>
        <dbReference type="SAM" id="MobiDB-lite"/>
    </source>
</evidence>
<proteinExistence type="predicted"/>
<reference evidence="2" key="2">
    <citation type="submission" date="2023-07" db="EMBL/GenBank/DDBJ databases">
        <authorList>
            <person name="Shen H."/>
        </authorList>
    </citation>
    <scope>NUCLEOTIDE SEQUENCE</scope>
    <source>
        <strain evidence="2">TNR-22</strain>
    </source>
</reference>
<gene>
    <name evidence="2" type="ORF">Q4481_03055</name>
</gene>
<dbReference type="Proteomes" id="UP001174932">
    <property type="component" value="Unassembled WGS sequence"/>
</dbReference>
<feature type="region of interest" description="Disordered" evidence="1">
    <location>
        <begin position="1"/>
        <end position="21"/>
    </location>
</feature>
<reference evidence="2" key="1">
    <citation type="journal article" date="2015" name="Int. J. Syst. Evol. Microbiol.">
        <title>Rhizobium alvei sp. nov., isolated from a freshwater river.</title>
        <authorList>
            <person name="Sheu S.Y."/>
            <person name="Huang H.W."/>
            <person name="Young C.C."/>
            <person name="Chen W.M."/>
        </authorList>
    </citation>
    <scope>NUCLEOTIDE SEQUENCE</scope>
    <source>
        <strain evidence="2">TNR-22</strain>
    </source>
</reference>